<feature type="region of interest" description="Disordered" evidence="1">
    <location>
        <begin position="27"/>
        <end position="64"/>
    </location>
</feature>
<dbReference type="Proteomes" id="UP000217790">
    <property type="component" value="Unassembled WGS sequence"/>
</dbReference>
<accession>A0A2H3CEH7</accession>
<dbReference type="EMBL" id="KZ293762">
    <property type="protein sequence ID" value="PBK79734.1"/>
    <property type="molecule type" value="Genomic_DNA"/>
</dbReference>
<evidence type="ECO:0000313" key="3">
    <source>
        <dbReference type="Proteomes" id="UP000217790"/>
    </source>
</evidence>
<protein>
    <submittedName>
        <fullName evidence="2">Uncharacterized protein</fullName>
    </submittedName>
</protein>
<sequence length="64" mass="7242">MPGAKLRIVAWSYTTHQRHYSGIIETGNGGQWPYESRSPPNDRKPGTQSFWARMDSPATHAPCR</sequence>
<keyword evidence="3" id="KW-1185">Reference proteome</keyword>
<evidence type="ECO:0000313" key="2">
    <source>
        <dbReference type="EMBL" id="PBK79734.1"/>
    </source>
</evidence>
<evidence type="ECO:0000256" key="1">
    <source>
        <dbReference type="SAM" id="MobiDB-lite"/>
    </source>
</evidence>
<reference evidence="3" key="1">
    <citation type="journal article" date="2017" name="Nat. Ecol. Evol.">
        <title>Genome expansion and lineage-specific genetic innovations in the forest pathogenic fungi Armillaria.</title>
        <authorList>
            <person name="Sipos G."/>
            <person name="Prasanna A.N."/>
            <person name="Walter M.C."/>
            <person name="O'Connor E."/>
            <person name="Balint B."/>
            <person name="Krizsan K."/>
            <person name="Kiss B."/>
            <person name="Hess J."/>
            <person name="Varga T."/>
            <person name="Slot J."/>
            <person name="Riley R."/>
            <person name="Boka B."/>
            <person name="Rigling D."/>
            <person name="Barry K."/>
            <person name="Lee J."/>
            <person name="Mihaltcheva S."/>
            <person name="LaButti K."/>
            <person name="Lipzen A."/>
            <person name="Waldron R."/>
            <person name="Moloney N.M."/>
            <person name="Sperisen C."/>
            <person name="Kredics L."/>
            <person name="Vagvoelgyi C."/>
            <person name="Patrignani A."/>
            <person name="Fitzpatrick D."/>
            <person name="Nagy I."/>
            <person name="Doyle S."/>
            <person name="Anderson J.B."/>
            <person name="Grigoriev I.V."/>
            <person name="Gueldener U."/>
            <person name="Muensterkoetter M."/>
            <person name="Nagy L.G."/>
        </authorList>
    </citation>
    <scope>NUCLEOTIDE SEQUENCE [LARGE SCALE GENOMIC DNA]</scope>
    <source>
        <strain evidence="3">Ar21-2</strain>
    </source>
</reference>
<proteinExistence type="predicted"/>
<name>A0A2H3CEH7_ARMGA</name>
<dbReference type="InParanoid" id="A0A2H3CEH7"/>
<gene>
    <name evidence="2" type="ORF">ARMGADRAFT_1021381</name>
</gene>
<organism evidence="2 3">
    <name type="scientific">Armillaria gallica</name>
    <name type="common">Bulbous honey fungus</name>
    <name type="synonym">Armillaria bulbosa</name>
    <dbReference type="NCBI Taxonomy" id="47427"/>
    <lineage>
        <taxon>Eukaryota</taxon>
        <taxon>Fungi</taxon>
        <taxon>Dikarya</taxon>
        <taxon>Basidiomycota</taxon>
        <taxon>Agaricomycotina</taxon>
        <taxon>Agaricomycetes</taxon>
        <taxon>Agaricomycetidae</taxon>
        <taxon>Agaricales</taxon>
        <taxon>Marasmiineae</taxon>
        <taxon>Physalacriaceae</taxon>
        <taxon>Armillaria</taxon>
    </lineage>
</organism>
<dbReference type="AlphaFoldDB" id="A0A2H3CEH7"/>